<keyword evidence="3" id="KW-0067">ATP-binding</keyword>
<feature type="region of interest" description="Disordered" evidence="4">
    <location>
        <begin position="371"/>
        <end position="421"/>
    </location>
</feature>
<dbReference type="GO" id="GO:0005524">
    <property type="term" value="F:ATP binding"/>
    <property type="evidence" value="ECO:0007669"/>
    <property type="project" value="UniProtKB-KW"/>
</dbReference>
<dbReference type="OrthoDB" id="9768696at2"/>
<dbReference type="GO" id="GO:0016829">
    <property type="term" value="F:lyase activity"/>
    <property type="evidence" value="ECO:0007669"/>
    <property type="project" value="UniProtKB-KW"/>
</dbReference>
<dbReference type="InterPro" id="IPR003833">
    <property type="entry name" value="CT_C_D"/>
</dbReference>
<sequence length="635" mass="65350">MTSPRRVLWAGERAFLVELSSLAEAMAFRARVVADPLGQVDQIAAARTVLLSFATARDARRAAGRVADIDLTPAGAQGARTIDIDVVYDGEDLSTVALLTGLSPEAVVAAHQATPWTAAFGGFAPGFAYLVGGDQRLQVPRRESPRTAVPAGSVALAGEFSAVYPRRSPGGWQLIGRTDAPLWDLTRADPALIAPGDRVRFRAARASSVAAPVARHGESAEIRPDSQESSESGAIVRISARGDGGAVREGGRGADVTPAAPPVARYGESAEIGPDPEKSSESGAIVRTSARALTVVEPGLLTLIEDLGRPGYSDLGVTASGAADTASAREANRLVGNSRRAAVLETLGGLVMRAEADLVVALAGADPRAELRRRANPADPAPAAGALSADPGPASGALTAAPRSPDPALTTPADPHALRAPEAAPHGAPFLLRAGEELALGYPEVGLRTYVSVRGGIEVPEVLGSRSRDVLGGLGPDPLRAGTTLAIGKDVESAVAAPASPPAPQQDATNSLRIRFGPRDHMFDPSERDHLTQTTWLVGPSTDRVGARLSPADGARPLRTPEGELASEGVVVGALQVPPSGELVLFGADHPVTGGYPVIAVVIDADLPRASQLPPGSRVTFLQIDPESSNSLTVT</sequence>
<gene>
    <name evidence="7" type="ORF">DTO57_05425</name>
</gene>
<dbReference type="InterPro" id="IPR029000">
    <property type="entry name" value="Cyclophilin-like_dom_sf"/>
</dbReference>
<feature type="domain" description="Carboxyltransferase" evidence="6">
    <location>
        <begin position="314"/>
        <end position="635"/>
    </location>
</feature>
<feature type="compositionally biased region" description="Low complexity" evidence="4">
    <location>
        <begin position="377"/>
        <end position="397"/>
    </location>
</feature>
<protein>
    <submittedName>
        <fullName evidence="7">Urea amidolyase</fullName>
    </submittedName>
</protein>
<dbReference type="PANTHER" id="PTHR43309">
    <property type="entry name" value="5-OXOPROLINASE SUBUNIT C"/>
    <property type="match status" value="1"/>
</dbReference>
<dbReference type="PANTHER" id="PTHR43309:SF3">
    <property type="entry name" value="5-OXOPROLINASE SUBUNIT C"/>
    <property type="match status" value="1"/>
</dbReference>
<dbReference type="Proteomes" id="UP000253508">
    <property type="component" value="Unassembled WGS sequence"/>
</dbReference>
<dbReference type="EMBL" id="QORO01000001">
    <property type="protein sequence ID" value="RCK62041.1"/>
    <property type="molecule type" value="Genomic_DNA"/>
</dbReference>
<organism evidence="7 8">
    <name type="scientific">Microbacterium sorbitolivorans</name>
    <dbReference type="NCBI Taxonomy" id="1867410"/>
    <lineage>
        <taxon>Bacteria</taxon>
        <taxon>Bacillati</taxon>
        <taxon>Actinomycetota</taxon>
        <taxon>Actinomycetes</taxon>
        <taxon>Micrococcales</taxon>
        <taxon>Microbacteriaceae</taxon>
        <taxon>Microbacterium</taxon>
    </lineage>
</organism>
<dbReference type="Pfam" id="PF02682">
    <property type="entry name" value="CT_C_D"/>
    <property type="match status" value="1"/>
</dbReference>
<evidence type="ECO:0000256" key="1">
    <source>
        <dbReference type="ARBA" id="ARBA00022741"/>
    </source>
</evidence>
<dbReference type="SUPFAM" id="SSF50891">
    <property type="entry name" value="Cyclophilin-like"/>
    <property type="match status" value="2"/>
</dbReference>
<keyword evidence="1" id="KW-0547">Nucleotide-binding</keyword>
<evidence type="ECO:0000256" key="4">
    <source>
        <dbReference type="SAM" id="MobiDB-lite"/>
    </source>
</evidence>
<comment type="caution">
    <text evidence="7">The sequence shown here is derived from an EMBL/GenBank/DDBJ whole genome shotgun (WGS) entry which is preliminary data.</text>
</comment>
<dbReference type="AlphaFoldDB" id="A0A367YAJ6"/>
<name>A0A367YAJ6_9MICO</name>
<dbReference type="InterPro" id="IPR052708">
    <property type="entry name" value="PxpC"/>
</dbReference>
<dbReference type="GO" id="GO:0016787">
    <property type="term" value="F:hydrolase activity"/>
    <property type="evidence" value="ECO:0007669"/>
    <property type="project" value="UniProtKB-KW"/>
</dbReference>
<evidence type="ECO:0000313" key="8">
    <source>
        <dbReference type="Proteomes" id="UP000253508"/>
    </source>
</evidence>
<reference evidence="7 8" key="1">
    <citation type="submission" date="2018-07" db="EMBL/GenBank/DDBJ databases">
        <title>Microbacterium endoborsara sp. nov., a novel actinobacterium isolated from Borszczowia aralocaspica.</title>
        <authorList>
            <person name="An D."/>
        </authorList>
    </citation>
    <scope>NUCLEOTIDE SEQUENCE [LARGE SCALE GENOMIC DNA]</scope>
    <source>
        <strain evidence="7 8">C1.15228</strain>
    </source>
</reference>
<dbReference type="Gene3D" id="3.30.1360.40">
    <property type="match status" value="1"/>
</dbReference>
<dbReference type="RefSeq" id="WP_114117142.1">
    <property type="nucleotide sequence ID" value="NZ_BMHU01000004.1"/>
</dbReference>
<dbReference type="SMART" id="SM00796">
    <property type="entry name" value="AHS1"/>
    <property type="match status" value="1"/>
</dbReference>
<keyword evidence="2" id="KW-0378">Hydrolase</keyword>
<feature type="domain" description="Carboxyltransferase" evidence="5">
    <location>
        <begin position="5"/>
        <end position="193"/>
    </location>
</feature>
<accession>A0A367YAJ6</accession>
<evidence type="ECO:0000259" key="6">
    <source>
        <dbReference type="SMART" id="SM00797"/>
    </source>
</evidence>
<keyword evidence="8" id="KW-1185">Reference proteome</keyword>
<evidence type="ECO:0000259" key="5">
    <source>
        <dbReference type="SMART" id="SM00796"/>
    </source>
</evidence>
<feature type="region of interest" description="Disordered" evidence="4">
    <location>
        <begin position="241"/>
        <end position="261"/>
    </location>
</feature>
<keyword evidence="7" id="KW-0456">Lyase</keyword>
<dbReference type="InterPro" id="IPR003778">
    <property type="entry name" value="CT_A_B"/>
</dbReference>
<proteinExistence type="predicted"/>
<dbReference type="Pfam" id="PF02626">
    <property type="entry name" value="CT_A_B"/>
    <property type="match status" value="2"/>
</dbReference>
<evidence type="ECO:0000313" key="7">
    <source>
        <dbReference type="EMBL" id="RCK62041.1"/>
    </source>
</evidence>
<evidence type="ECO:0000256" key="3">
    <source>
        <dbReference type="ARBA" id="ARBA00022840"/>
    </source>
</evidence>
<evidence type="ECO:0000256" key="2">
    <source>
        <dbReference type="ARBA" id="ARBA00022801"/>
    </source>
</evidence>
<dbReference type="SMART" id="SM00797">
    <property type="entry name" value="AHS2"/>
    <property type="match status" value="1"/>
</dbReference>
<dbReference type="Gene3D" id="2.40.100.10">
    <property type="entry name" value="Cyclophilin-like"/>
    <property type="match status" value="2"/>
</dbReference>